<evidence type="ECO:0000256" key="7">
    <source>
        <dbReference type="NCBIfam" id="TIGR03686"/>
    </source>
</evidence>
<dbReference type="GO" id="GO:0010498">
    <property type="term" value="P:proteasomal protein catabolic process"/>
    <property type="evidence" value="ECO:0007669"/>
    <property type="project" value="UniProtKB-UniRule"/>
</dbReference>
<dbReference type="GO" id="GO:0046872">
    <property type="term" value="F:metal ion binding"/>
    <property type="evidence" value="ECO:0007669"/>
    <property type="project" value="UniProtKB-KW"/>
</dbReference>
<dbReference type="EC" id="6.3.1.19" evidence="7"/>
<dbReference type="GO" id="GO:0070490">
    <property type="term" value="P:protein pupylation"/>
    <property type="evidence" value="ECO:0007669"/>
    <property type="project" value="UniProtKB-UniRule"/>
</dbReference>
<sequence>MKTRRVMGIETEYGITCAPRKHSNPPIDAEEAAQVLFRPVIERHRSTNTFLENGARLYLDVGAHPEYATAECDNIRDLLAQDRAGELLFANLAQKANKALKKEGIPGDIHLFKNNVDSQGNSFGCHENYMIRRRADYRHRIERLVPFFVTRQIITGAGVLYKGEDGQVRYEFSQRSHQMWDAISSASTRSRPMINTRDEPHGNPELMRRMHVIVGDSNIAQPTTGLKIATTEALLIMLEEGGILPDLELADSMHAIRVTSGDLSGRANLELKAGGYISPLDIQQRMRDAAMNHLDAKGYMADMDPLLTYLLDLWTRALEAVKNREPEKISTEIDWAAKLVLLRRYCERAQTNLNDSRVQRLDLSYHDITPGGLRTKMEETGLLRRIIPQEESQAAMVNPPRTTRAALRGEFISQAKLHRRDISVDWSTLRLIEAQGNSTVIMDDPLATENADVARLIEEMNA</sequence>
<dbReference type="EMBL" id="JAWNGC010000002">
    <property type="protein sequence ID" value="MDY5154492.1"/>
    <property type="molecule type" value="Genomic_DNA"/>
</dbReference>
<dbReference type="InterPro" id="IPR004347">
    <property type="entry name" value="Pup_ligase/deamidase"/>
</dbReference>
<proteinExistence type="predicted"/>
<dbReference type="Pfam" id="PF03136">
    <property type="entry name" value="Pup_ligase"/>
    <property type="match status" value="1"/>
</dbReference>
<evidence type="ECO:0000256" key="2">
    <source>
        <dbReference type="ARBA" id="ARBA00022723"/>
    </source>
</evidence>
<protein>
    <recommendedName>
        <fullName evidence="7">Pup--protein ligase</fullName>
        <ecNumber evidence="7">6.3.1.19</ecNumber>
    </recommendedName>
</protein>
<keyword evidence="4" id="KW-0833">Ubl conjugation pathway</keyword>
<dbReference type="PANTHER" id="PTHR42307:SF3">
    <property type="entry name" value="PUP--PROTEIN LIGASE"/>
    <property type="match status" value="1"/>
</dbReference>
<dbReference type="AlphaFoldDB" id="A0AAW9HL36"/>
<evidence type="ECO:0000256" key="3">
    <source>
        <dbReference type="ARBA" id="ARBA00022741"/>
    </source>
</evidence>
<dbReference type="GO" id="GO:0005524">
    <property type="term" value="F:ATP binding"/>
    <property type="evidence" value="ECO:0007669"/>
    <property type="project" value="UniProtKB-KW"/>
</dbReference>
<evidence type="ECO:0000313" key="8">
    <source>
        <dbReference type="EMBL" id="MDY5154492.1"/>
    </source>
</evidence>
<evidence type="ECO:0000256" key="6">
    <source>
        <dbReference type="ARBA" id="ARBA00022842"/>
    </source>
</evidence>
<gene>
    <name evidence="8" type="primary">pafA</name>
    <name evidence="8" type="ORF">R6G80_01965</name>
</gene>
<accession>A0AAW9HL36</accession>
<keyword evidence="5" id="KW-0067">ATP-binding</keyword>
<dbReference type="NCBIfam" id="TIGR03686">
    <property type="entry name" value="pupylate_PafA"/>
    <property type="match status" value="1"/>
</dbReference>
<dbReference type="RefSeq" id="WP_022866736.1">
    <property type="nucleotide sequence ID" value="NZ_CP171105.1"/>
</dbReference>
<evidence type="ECO:0000256" key="5">
    <source>
        <dbReference type="ARBA" id="ARBA00022840"/>
    </source>
</evidence>
<dbReference type="GO" id="GO:0016879">
    <property type="term" value="F:ligase activity, forming carbon-nitrogen bonds"/>
    <property type="evidence" value="ECO:0007669"/>
    <property type="project" value="UniProtKB-UniRule"/>
</dbReference>
<evidence type="ECO:0000256" key="4">
    <source>
        <dbReference type="ARBA" id="ARBA00022786"/>
    </source>
</evidence>
<dbReference type="Proteomes" id="UP001281731">
    <property type="component" value="Unassembled WGS sequence"/>
</dbReference>
<keyword evidence="2" id="KW-0479">Metal-binding</keyword>
<keyword evidence="1 8" id="KW-0436">Ligase</keyword>
<reference evidence="8" key="1">
    <citation type="submission" date="2023-10" db="EMBL/GenBank/DDBJ databases">
        <title>Whole Genome based description of the genera Actinobaculum and Actinotignum reveals a complex phylogenetic relationship within the species included in the genus Actinotignum.</title>
        <authorList>
            <person name="Jensen C.S."/>
            <person name="Dargis R."/>
            <person name="Kemp M."/>
            <person name="Christensen J.J."/>
        </authorList>
    </citation>
    <scope>NUCLEOTIDE SEQUENCE</scope>
    <source>
        <strain evidence="8">SLA_B511</strain>
    </source>
</reference>
<dbReference type="PANTHER" id="PTHR42307">
    <property type="entry name" value="PUP DEAMIDASE/DEPUPYLASE"/>
    <property type="match status" value="1"/>
</dbReference>
<dbReference type="InterPro" id="IPR022279">
    <property type="entry name" value="Pup_ligase"/>
</dbReference>
<name>A0AAW9HL36_9ACTO</name>
<comment type="caution">
    <text evidence="8">The sequence shown here is derived from an EMBL/GenBank/DDBJ whole genome shotgun (WGS) entry which is preliminary data.</text>
</comment>
<evidence type="ECO:0000256" key="1">
    <source>
        <dbReference type="ARBA" id="ARBA00022598"/>
    </source>
</evidence>
<organism evidence="8 9">
    <name type="scientific">Actinotignum urinale</name>
    <dbReference type="NCBI Taxonomy" id="190146"/>
    <lineage>
        <taxon>Bacteria</taxon>
        <taxon>Bacillati</taxon>
        <taxon>Actinomycetota</taxon>
        <taxon>Actinomycetes</taxon>
        <taxon>Actinomycetales</taxon>
        <taxon>Actinomycetaceae</taxon>
        <taxon>Actinotignum</taxon>
    </lineage>
</organism>
<dbReference type="GO" id="GO:0019941">
    <property type="term" value="P:modification-dependent protein catabolic process"/>
    <property type="evidence" value="ECO:0007669"/>
    <property type="project" value="UniProtKB-UniRule"/>
</dbReference>
<keyword evidence="3" id="KW-0547">Nucleotide-binding</keyword>
<evidence type="ECO:0000313" key="9">
    <source>
        <dbReference type="Proteomes" id="UP001281731"/>
    </source>
</evidence>
<keyword evidence="6" id="KW-0460">Magnesium</keyword>